<dbReference type="AlphaFoldDB" id="A0A9P0ABC9"/>
<feature type="compositionally biased region" description="Basic residues" evidence="1">
    <location>
        <begin position="103"/>
        <end position="112"/>
    </location>
</feature>
<evidence type="ECO:0000313" key="4">
    <source>
        <dbReference type="Proteomes" id="UP001152759"/>
    </source>
</evidence>
<feature type="compositionally biased region" description="Basic and acidic residues" evidence="1">
    <location>
        <begin position="66"/>
        <end position="76"/>
    </location>
</feature>
<reference evidence="3" key="1">
    <citation type="submission" date="2021-12" db="EMBL/GenBank/DDBJ databases">
        <authorList>
            <person name="King R."/>
        </authorList>
    </citation>
    <scope>NUCLEOTIDE SEQUENCE</scope>
</reference>
<evidence type="ECO:0000256" key="2">
    <source>
        <dbReference type="SAM" id="SignalP"/>
    </source>
</evidence>
<organism evidence="3 4">
    <name type="scientific">Bemisia tabaci</name>
    <name type="common">Sweetpotato whitefly</name>
    <name type="synonym">Aleurodes tabaci</name>
    <dbReference type="NCBI Taxonomy" id="7038"/>
    <lineage>
        <taxon>Eukaryota</taxon>
        <taxon>Metazoa</taxon>
        <taxon>Ecdysozoa</taxon>
        <taxon>Arthropoda</taxon>
        <taxon>Hexapoda</taxon>
        <taxon>Insecta</taxon>
        <taxon>Pterygota</taxon>
        <taxon>Neoptera</taxon>
        <taxon>Paraneoptera</taxon>
        <taxon>Hemiptera</taxon>
        <taxon>Sternorrhyncha</taxon>
        <taxon>Aleyrodoidea</taxon>
        <taxon>Aleyrodidae</taxon>
        <taxon>Aleyrodinae</taxon>
        <taxon>Bemisia</taxon>
    </lineage>
</organism>
<name>A0A9P0ABC9_BEMTA</name>
<evidence type="ECO:0000313" key="3">
    <source>
        <dbReference type="EMBL" id="CAH0388150.1"/>
    </source>
</evidence>
<protein>
    <recommendedName>
        <fullName evidence="5">Glycine-rich protein</fullName>
    </recommendedName>
</protein>
<feature type="region of interest" description="Disordered" evidence="1">
    <location>
        <begin position="42"/>
        <end position="129"/>
    </location>
</feature>
<accession>A0A9P0ABC9</accession>
<feature type="signal peptide" evidence="2">
    <location>
        <begin position="1"/>
        <end position="23"/>
    </location>
</feature>
<keyword evidence="2" id="KW-0732">Signal</keyword>
<feature type="compositionally biased region" description="Basic and acidic residues" evidence="1">
    <location>
        <begin position="43"/>
        <end position="52"/>
    </location>
</feature>
<keyword evidence="4" id="KW-1185">Reference proteome</keyword>
<dbReference type="EMBL" id="OU963865">
    <property type="protein sequence ID" value="CAH0388150.1"/>
    <property type="molecule type" value="Genomic_DNA"/>
</dbReference>
<feature type="compositionally biased region" description="Basic residues" evidence="1">
    <location>
        <begin position="53"/>
        <end position="65"/>
    </location>
</feature>
<gene>
    <name evidence="3" type="ORF">BEMITA_LOCUS7086</name>
</gene>
<sequence>MWGISVSILLLIILCVVWSPVSSSSVTDVDFDDENLWLFGRNLIERRDPDPGKRKRGKSKNGGGRKPKEGGGKDGKGGAGGGHGPGAGAGYGPGSPSYEERKKRFCARKPKCCPHPDPKENCEDNLDQY</sequence>
<feature type="compositionally biased region" description="Gly residues" evidence="1">
    <location>
        <begin position="77"/>
        <end position="93"/>
    </location>
</feature>
<feature type="chain" id="PRO_5040305660" description="Glycine-rich protein" evidence="2">
    <location>
        <begin position="24"/>
        <end position="129"/>
    </location>
</feature>
<evidence type="ECO:0008006" key="5">
    <source>
        <dbReference type="Google" id="ProtNLM"/>
    </source>
</evidence>
<evidence type="ECO:0000256" key="1">
    <source>
        <dbReference type="SAM" id="MobiDB-lite"/>
    </source>
</evidence>
<dbReference type="Proteomes" id="UP001152759">
    <property type="component" value="Chromosome 4"/>
</dbReference>
<proteinExistence type="predicted"/>